<evidence type="ECO:0000313" key="14">
    <source>
        <dbReference type="Proteomes" id="UP000006038"/>
    </source>
</evidence>
<name>J3LID7_ORYBR</name>
<evidence type="ECO:0000313" key="13">
    <source>
        <dbReference type="EnsemblPlants" id="OB02G44040.1"/>
    </source>
</evidence>
<dbReference type="STRING" id="4533.J3LID7"/>
<accession>J3LID7</accession>
<keyword evidence="6 10" id="KW-0805">Transcription regulation</keyword>
<dbReference type="GO" id="GO:0006355">
    <property type="term" value="P:regulation of DNA-templated transcription"/>
    <property type="evidence" value="ECO:0007669"/>
    <property type="project" value="InterPro"/>
</dbReference>
<evidence type="ECO:0000256" key="3">
    <source>
        <dbReference type="ARBA" id="ARBA00006728"/>
    </source>
</evidence>
<dbReference type="Gramene" id="OB02G44040.1">
    <property type="protein sequence ID" value="OB02G44040.1"/>
    <property type="gene ID" value="OB02G44040"/>
</dbReference>
<comment type="subcellular location">
    <subcellularLocation>
        <location evidence="2 10">Nucleus</location>
    </subcellularLocation>
</comment>
<feature type="domain" description="PB1" evidence="12">
    <location>
        <begin position="228"/>
        <end position="324"/>
    </location>
</feature>
<dbReference type="FunFam" id="3.10.20.90:FF:000078">
    <property type="entry name" value="Auxin-responsive protein"/>
    <property type="match status" value="1"/>
</dbReference>
<comment type="similarity">
    <text evidence="3 10">Belongs to the Aux/IAA family.</text>
</comment>
<evidence type="ECO:0000256" key="8">
    <source>
        <dbReference type="ARBA" id="ARBA00023242"/>
    </source>
</evidence>
<dbReference type="PROSITE" id="PS51745">
    <property type="entry name" value="PB1"/>
    <property type="match status" value="1"/>
</dbReference>
<dbReference type="Gene3D" id="3.10.20.90">
    <property type="entry name" value="Phosphatidylinositol 3-kinase Catalytic Subunit, Chain A, domain 1"/>
    <property type="match status" value="1"/>
</dbReference>
<feature type="compositionally biased region" description="Basic and acidic residues" evidence="11">
    <location>
        <begin position="198"/>
        <end position="218"/>
    </location>
</feature>
<keyword evidence="7 10" id="KW-0804">Transcription</keyword>
<feature type="compositionally biased region" description="Low complexity" evidence="11">
    <location>
        <begin position="99"/>
        <end position="112"/>
    </location>
</feature>
<dbReference type="PANTHER" id="PTHR31734">
    <property type="entry name" value="AUXIN-RESPONSIVE PROTEIN IAA17"/>
    <property type="match status" value="1"/>
</dbReference>
<evidence type="ECO:0000256" key="2">
    <source>
        <dbReference type="ARBA" id="ARBA00004123"/>
    </source>
</evidence>
<organism evidence="13">
    <name type="scientific">Oryza brachyantha</name>
    <name type="common">malo sina</name>
    <dbReference type="NCBI Taxonomy" id="4533"/>
    <lineage>
        <taxon>Eukaryota</taxon>
        <taxon>Viridiplantae</taxon>
        <taxon>Streptophyta</taxon>
        <taxon>Embryophyta</taxon>
        <taxon>Tracheophyta</taxon>
        <taxon>Spermatophyta</taxon>
        <taxon>Magnoliopsida</taxon>
        <taxon>Liliopsida</taxon>
        <taxon>Poales</taxon>
        <taxon>Poaceae</taxon>
        <taxon>BOP clade</taxon>
        <taxon>Oryzoideae</taxon>
        <taxon>Oryzeae</taxon>
        <taxon>Oryzinae</taxon>
        <taxon>Oryza</taxon>
    </lineage>
</organism>
<dbReference type="GO" id="GO:0005634">
    <property type="term" value="C:nucleus"/>
    <property type="evidence" value="ECO:0007669"/>
    <property type="project" value="UniProtKB-SubCell"/>
</dbReference>
<keyword evidence="8 10" id="KW-0539">Nucleus</keyword>
<feature type="region of interest" description="Disordered" evidence="11">
    <location>
        <begin position="193"/>
        <end position="218"/>
    </location>
</feature>
<dbReference type="HOGENOM" id="CLU_049393_2_0_1"/>
<feature type="region of interest" description="Disordered" evidence="11">
    <location>
        <begin position="64"/>
        <end position="115"/>
    </location>
</feature>
<keyword evidence="5 10" id="KW-0678">Repressor</keyword>
<feature type="compositionally biased region" description="Low complexity" evidence="11">
    <location>
        <begin position="127"/>
        <end position="161"/>
    </location>
</feature>
<evidence type="ECO:0000256" key="11">
    <source>
        <dbReference type="SAM" id="MobiDB-lite"/>
    </source>
</evidence>
<keyword evidence="14" id="KW-1185">Reference proteome</keyword>
<reference evidence="13" key="1">
    <citation type="submission" date="2013-04" db="UniProtKB">
        <authorList>
            <consortium name="EnsemblPlants"/>
        </authorList>
    </citation>
    <scope>IDENTIFICATION</scope>
</reference>
<evidence type="ECO:0000256" key="10">
    <source>
        <dbReference type="RuleBase" id="RU004549"/>
    </source>
</evidence>
<dbReference type="EnsemblPlants" id="OB02G44040.1">
    <property type="protein sequence ID" value="OB02G44040.1"/>
    <property type="gene ID" value="OB02G44040"/>
</dbReference>
<comment type="subunit">
    <text evidence="4 10">Homodimers and heterodimers.</text>
</comment>
<dbReference type="InterPro" id="IPR053793">
    <property type="entry name" value="PB1-like"/>
</dbReference>
<dbReference type="eggNOG" id="ENOG502R8MA">
    <property type="taxonomic scope" value="Eukaryota"/>
</dbReference>
<evidence type="ECO:0000256" key="4">
    <source>
        <dbReference type="ARBA" id="ARBA00011726"/>
    </source>
</evidence>
<evidence type="ECO:0000256" key="5">
    <source>
        <dbReference type="ARBA" id="ARBA00022491"/>
    </source>
</evidence>
<dbReference type="PANTHER" id="PTHR31734:SF6">
    <property type="entry name" value="AUXIN-RESPONSIVE PROTEIN IAA11"/>
    <property type="match status" value="1"/>
</dbReference>
<feature type="compositionally biased region" description="Acidic residues" evidence="11">
    <location>
        <begin position="84"/>
        <end position="98"/>
    </location>
</feature>
<proteinExistence type="inferred from homology"/>
<keyword evidence="9 10" id="KW-0927">Auxin signaling pathway</keyword>
<evidence type="ECO:0000256" key="7">
    <source>
        <dbReference type="ARBA" id="ARBA00023163"/>
    </source>
</evidence>
<comment type="function">
    <text evidence="1 10">Aux/IAA proteins are short-lived transcriptional factors that function as repressors of early auxin response genes at low auxin concentrations.</text>
</comment>
<evidence type="ECO:0000256" key="9">
    <source>
        <dbReference type="ARBA" id="ARBA00023294"/>
    </source>
</evidence>
<protein>
    <recommendedName>
        <fullName evidence="10">Auxin-responsive protein</fullName>
    </recommendedName>
</protein>
<evidence type="ECO:0000259" key="12">
    <source>
        <dbReference type="PROSITE" id="PS51745"/>
    </source>
</evidence>
<dbReference type="SUPFAM" id="SSF54277">
    <property type="entry name" value="CAD &amp; PB1 domains"/>
    <property type="match status" value="1"/>
</dbReference>
<dbReference type="Proteomes" id="UP000006038">
    <property type="component" value="Unassembled WGS sequence"/>
</dbReference>
<dbReference type="GO" id="GO:0009734">
    <property type="term" value="P:auxin-activated signaling pathway"/>
    <property type="evidence" value="ECO:0007669"/>
    <property type="project" value="UniProtKB-UniRule"/>
</dbReference>
<dbReference type="InterPro" id="IPR003311">
    <property type="entry name" value="AUX_IAA"/>
</dbReference>
<feature type="compositionally biased region" description="Gly residues" evidence="11">
    <location>
        <begin position="64"/>
        <end position="74"/>
    </location>
</feature>
<dbReference type="AlphaFoldDB" id="J3LID7"/>
<sequence length="346" mass="36657">MSGGQTGGPKAQSFAALHAYPQANYSPLLPFLPLSTSRCTPTSLLLFSTLALARTQAAAAAMRGGAGAGAGGPTAGEPPLGTEAEAEESSAGDEEELELGLSLGSKKQQQQQHAPCRILTARDLQPAAAALSPDSSVSSSSPATGASKRATAEEGPGAATTSPGTVASGHPHSSFGVVGWPPIRQFRMNSLFNQPKENTSEADTKKTNTNESDVQKDKEECEKKVRVAGWVKVNMDGEVIGRKVDLNAHRSYKTLALALELMFTKPSIGLCTSHNTKSLKLLDNSAEYQLTYEDRDGDWMLVGDVPWEMFVGSVKRLRIMRTSDANGLGQRYQGIHRTAASTRGRA</sequence>
<dbReference type="OMA" id="CKERVAP"/>
<dbReference type="InterPro" id="IPR033389">
    <property type="entry name" value="AUX/IAA_dom"/>
</dbReference>
<evidence type="ECO:0000256" key="6">
    <source>
        <dbReference type="ARBA" id="ARBA00023015"/>
    </source>
</evidence>
<feature type="region of interest" description="Disordered" evidence="11">
    <location>
        <begin position="127"/>
        <end position="179"/>
    </location>
</feature>
<dbReference type="Pfam" id="PF02309">
    <property type="entry name" value="AUX_IAA"/>
    <property type="match status" value="1"/>
</dbReference>
<evidence type="ECO:0000256" key="1">
    <source>
        <dbReference type="ARBA" id="ARBA00002159"/>
    </source>
</evidence>